<reference evidence="1" key="1">
    <citation type="journal article" date="2014" name="Int. J. Syst. Evol. Microbiol.">
        <title>Complete genome sequence of Corynebacterium casei LMG S-19264T (=DSM 44701T), isolated from a smear-ripened cheese.</title>
        <authorList>
            <consortium name="US DOE Joint Genome Institute (JGI-PGF)"/>
            <person name="Walter F."/>
            <person name="Albersmeier A."/>
            <person name="Kalinowski J."/>
            <person name="Ruckert C."/>
        </authorList>
    </citation>
    <scope>NUCLEOTIDE SEQUENCE</scope>
    <source>
        <strain evidence="1">VKM Ac-2007</strain>
    </source>
</reference>
<dbReference type="AlphaFoldDB" id="A0A9W6MFR9"/>
<sequence>MPALVVALARAQVSVPRTQDSPARSLVLATPEVRLLGPRLRARASVDVMPPNGMPSAP</sequence>
<dbReference type="Proteomes" id="UP001143474">
    <property type="component" value="Unassembled WGS sequence"/>
</dbReference>
<accession>A0A9W6MFR9</accession>
<proteinExistence type="predicted"/>
<organism evidence="1 2">
    <name type="scientific">Streptosporangium carneum</name>
    <dbReference type="NCBI Taxonomy" id="47481"/>
    <lineage>
        <taxon>Bacteria</taxon>
        <taxon>Bacillati</taxon>
        <taxon>Actinomycetota</taxon>
        <taxon>Actinomycetes</taxon>
        <taxon>Streptosporangiales</taxon>
        <taxon>Streptosporangiaceae</taxon>
        <taxon>Streptosporangium</taxon>
    </lineage>
</organism>
<keyword evidence="2" id="KW-1185">Reference proteome</keyword>
<gene>
    <name evidence="1" type="ORF">GCM10017600_63490</name>
</gene>
<dbReference type="EMBL" id="BSEV01000019">
    <property type="protein sequence ID" value="GLK12939.1"/>
    <property type="molecule type" value="Genomic_DNA"/>
</dbReference>
<evidence type="ECO:0000313" key="2">
    <source>
        <dbReference type="Proteomes" id="UP001143474"/>
    </source>
</evidence>
<comment type="caution">
    <text evidence="1">The sequence shown here is derived from an EMBL/GenBank/DDBJ whole genome shotgun (WGS) entry which is preliminary data.</text>
</comment>
<protein>
    <submittedName>
        <fullName evidence="1">Uncharacterized protein</fullName>
    </submittedName>
</protein>
<name>A0A9W6MFR9_9ACTN</name>
<evidence type="ECO:0000313" key="1">
    <source>
        <dbReference type="EMBL" id="GLK12939.1"/>
    </source>
</evidence>
<reference evidence="1" key="2">
    <citation type="submission" date="2023-01" db="EMBL/GenBank/DDBJ databases">
        <authorList>
            <person name="Sun Q."/>
            <person name="Evtushenko L."/>
        </authorList>
    </citation>
    <scope>NUCLEOTIDE SEQUENCE</scope>
    <source>
        <strain evidence="1">VKM Ac-2007</strain>
    </source>
</reference>